<feature type="transmembrane region" description="Helical" evidence="1">
    <location>
        <begin position="74"/>
        <end position="90"/>
    </location>
</feature>
<keyword evidence="1" id="KW-0472">Membrane</keyword>
<evidence type="ECO:0000256" key="1">
    <source>
        <dbReference type="SAM" id="Phobius"/>
    </source>
</evidence>
<reference evidence="2 3" key="1">
    <citation type="submission" date="2016-10" db="EMBL/GenBank/DDBJ databases">
        <authorList>
            <person name="de Groot N.N."/>
        </authorList>
    </citation>
    <scope>NUCLEOTIDE SEQUENCE [LARGE SCALE GENOMIC DNA]</scope>
    <source>
        <strain evidence="2 3">DSM 11457</strain>
    </source>
</reference>
<keyword evidence="1" id="KW-1133">Transmembrane helix</keyword>
<dbReference type="AlphaFoldDB" id="A0A1H8ILY1"/>
<dbReference type="Pfam" id="PF09945">
    <property type="entry name" value="DUF2177"/>
    <property type="match status" value="1"/>
</dbReference>
<dbReference type="EMBL" id="FOBO01000024">
    <property type="protein sequence ID" value="SEN69733.1"/>
    <property type="molecule type" value="Genomic_DNA"/>
</dbReference>
<accession>A0A1H8ILY1</accession>
<evidence type="ECO:0000313" key="2">
    <source>
        <dbReference type="EMBL" id="SEN69733.1"/>
    </source>
</evidence>
<sequence length="132" mass="14161">MSLLVLVLVTGVIFLIADAVMLSTVMQPLFAQHLGDTLREGIRPLPAVLFYLIYMVGVVWFAGWPALRDGTPGLVLVNGAVLGLVAYGTYELTSWTVMRDWHPSMVAADMAWGATLTAVSAWVGVLSARAIG</sequence>
<keyword evidence="1" id="KW-0812">Transmembrane</keyword>
<dbReference type="InterPro" id="IPR018687">
    <property type="entry name" value="DUF2177_membr"/>
</dbReference>
<evidence type="ECO:0000313" key="3">
    <source>
        <dbReference type="Proteomes" id="UP000182160"/>
    </source>
</evidence>
<gene>
    <name evidence="2" type="ORF">SAMN04488077_12437</name>
</gene>
<feature type="transmembrane region" description="Helical" evidence="1">
    <location>
        <begin position="110"/>
        <end position="131"/>
    </location>
</feature>
<organism evidence="2 3">
    <name type="scientific">Roseovarius tolerans</name>
    <dbReference type="NCBI Taxonomy" id="74031"/>
    <lineage>
        <taxon>Bacteria</taxon>
        <taxon>Pseudomonadati</taxon>
        <taxon>Pseudomonadota</taxon>
        <taxon>Alphaproteobacteria</taxon>
        <taxon>Rhodobacterales</taxon>
        <taxon>Roseobacteraceae</taxon>
        <taxon>Roseovarius</taxon>
    </lineage>
</organism>
<dbReference type="Proteomes" id="UP000182160">
    <property type="component" value="Unassembled WGS sequence"/>
</dbReference>
<feature type="transmembrane region" description="Helical" evidence="1">
    <location>
        <begin position="47"/>
        <end position="67"/>
    </location>
</feature>
<proteinExistence type="predicted"/>
<dbReference type="RefSeq" id="WP_074788146.1">
    <property type="nucleotide sequence ID" value="NZ_FOBO01000024.1"/>
</dbReference>
<name>A0A1H8ILY1_9RHOB</name>
<protein>
    <submittedName>
        <fullName evidence="2">Uncharacterized membrane protein</fullName>
    </submittedName>
</protein>